<dbReference type="OrthoDB" id="3537549at2759"/>
<evidence type="ECO:0000259" key="2">
    <source>
        <dbReference type="PROSITE" id="PS50181"/>
    </source>
</evidence>
<feature type="domain" description="F-box" evidence="2">
    <location>
        <begin position="36"/>
        <end position="90"/>
    </location>
</feature>
<sequence length="257" mass="29757">MEGIVKKKNSGDKNTTRQAAESKKREIFRPIYREASLHLKDLPLDIINLIADNLPPSSIVLLGLTCRVFYSLLSEQISETPLNAPIWSLSIDSEQSKATSENNIKLQLHHVLKNWSGLSGYKYFNTADLYRIQHPAPVEEEMNSMDNNVFSLIRAAMSILTALDDTIRYLKEVEFGALTDRQRKIRNSTKLAGGFFFKCPQPDGKKKYLWNNLSEDERLKIMELIQLWAPRVESLKYEFNLHRRLRWSQDMMTSYTV</sequence>
<protein>
    <recommendedName>
        <fullName evidence="2">F-box domain-containing protein</fullName>
    </recommendedName>
</protein>
<evidence type="ECO:0000313" key="4">
    <source>
        <dbReference type="Proteomes" id="UP000297299"/>
    </source>
</evidence>
<dbReference type="Proteomes" id="UP000297299">
    <property type="component" value="Unassembled WGS sequence"/>
</dbReference>
<dbReference type="Pfam" id="PF00646">
    <property type="entry name" value="F-box"/>
    <property type="match status" value="1"/>
</dbReference>
<dbReference type="EMBL" id="PHWZ01001248">
    <property type="protein sequence ID" value="TEY25954.1"/>
    <property type="molecule type" value="Genomic_DNA"/>
</dbReference>
<accession>A0A4Y8CCV4</accession>
<dbReference type="InterPro" id="IPR001810">
    <property type="entry name" value="F-box_dom"/>
</dbReference>
<dbReference type="InterPro" id="IPR036047">
    <property type="entry name" value="F-box-like_dom_sf"/>
</dbReference>
<dbReference type="AlphaFoldDB" id="A0A4Y8CCV4"/>
<organism evidence="3 4">
    <name type="scientific">Botryotinia calthae</name>
    <dbReference type="NCBI Taxonomy" id="38488"/>
    <lineage>
        <taxon>Eukaryota</taxon>
        <taxon>Fungi</taxon>
        <taxon>Dikarya</taxon>
        <taxon>Ascomycota</taxon>
        <taxon>Pezizomycotina</taxon>
        <taxon>Leotiomycetes</taxon>
        <taxon>Helotiales</taxon>
        <taxon>Sclerotiniaceae</taxon>
        <taxon>Botryotinia</taxon>
    </lineage>
</organism>
<dbReference type="SMART" id="SM00256">
    <property type="entry name" value="FBOX"/>
    <property type="match status" value="1"/>
</dbReference>
<name>A0A4Y8CCV4_9HELO</name>
<reference evidence="3 4" key="1">
    <citation type="submission" date="2017-11" db="EMBL/GenBank/DDBJ databases">
        <title>Comparative genomics of Botrytis spp.</title>
        <authorList>
            <person name="Valero-Jimenez C.A."/>
            <person name="Tapia P."/>
            <person name="Veloso J."/>
            <person name="Silva-Moreno E."/>
            <person name="Staats M."/>
            <person name="Valdes J.H."/>
            <person name="Van Kan J.A.L."/>
        </authorList>
    </citation>
    <scope>NUCLEOTIDE SEQUENCE [LARGE SCALE GENOMIC DNA]</scope>
    <source>
        <strain evidence="3 4">MUCL2830</strain>
    </source>
</reference>
<evidence type="ECO:0000313" key="3">
    <source>
        <dbReference type="EMBL" id="TEY25954.1"/>
    </source>
</evidence>
<comment type="caution">
    <text evidence="3">The sequence shown here is derived from an EMBL/GenBank/DDBJ whole genome shotgun (WGS) entry which is preliminary data.</text>
</comment>
<evidence type="ECO:0000256" key="1">
    <source>
        <dbReference type="SAM" id="MobiDB-lite"/>
    </source>
</evidence>
<feature type="compositionally biased region" description="Basic and acidic residues" evidence="1">
    <location>
        <begin position="9"/>
        <end position="21"/>
    </location>
</feature>
<proteinExistence type="predicted"/>
<feature type="region of interest" description="Disordered" evidence="1">
    <location>
        <begin position="1"/>
        <end position="21"/>
    </location>
</feature>
<keyword evidence="4" id="KW-1185">Reference proteome</keyword>
<dbReference type="CDD" id="cd09917">
    <property type="entry name" value="F-box_SF"/>
    <property type="match status" value="1"/>
</dbReference>
<dbReference type="PROSITE" id="PS50181">
    <property type="entry name" value="FBOX"/>
    <property type="match status" value="1"/>
</dbReference>
<dbReference type="SUPFAM" id="SSF81383">
    <property type="entry name" value="F-box domain"/>
    <property type="match status" value="1"/>
</dbReference>
<gene>
    <name evidence="3" type="ORF">BOTCAL_1252g00010</name>
</gene>